<sequence length="250" mass="27274">MKPLGAVTRGTTNPNRLRRVDNFLAHRCAEALTAAAHPLVVDLGYGATPVTAVELRARLAATVRPDVAVVGLEIDPERVIAAQPYADPPLLEFRRGGFELAGLRPQVVRAFNVLRQYPEQDVPAAWAAMTATGALLVEGTCDELGRIATWAVVEAGDPRTLTLSARLSDLDHPATFAERLPKALIHHNVPGEPVHELLRALGVAWDASATPFGPRQRWRATVEKFREQWPVLPGPARWRRGELTVPWPGG</sequence>
<name>A0A919JJA0_9ACTN</name>
<evidence type="ECO:0000313" key="2">
    <source>
        <dbReference type="Proteomes" id="UP000647172"/>
    </source>
</evidence>
<reference evidence="1" key="1">
    <citation type="submission" date="2021-01" db="EMBL/GenBank/DDBJ databases">
        <title>Whole genome shotgun sequence of Actinoplanes nipponensis NBRC 14063.</title>
        <authorList>
            <person name="Komaki H."/>
            <person name="Tamura T."/>
        </authorList>
    </citation>
    <scope>NUCLEOTIDE SEQUENCE</scope>
    <source>
        <strain evidence="1">NBRC 14063</strain>
    </source>
</reference>
<dbReference type="Proteomes" id="UP000647172">
    <property type="component" value="Unassembled WGS sequence"/>
</dbReference>
<comment type="caution">
    <text evidence="1">The sequence shown here is derived from an EMBL/GenBank/DDBJ whole genome shotgun (WGS) entry which is preliminary data.</text>
</comment>
<dbReference type="EMBL" id="BOMQ01000046">
    <property type="protein sequence ID" value="GIE50310.1"/>
    <property type="molecule type" value="Genomic_DNA"/>
</dbReference>
<evidence type="ECO:0000313" key="1">
    <source>
        <dbReference type="EMBL" id="GIE50310.1"/>
    </source>
</evidence>
<dbReference type="AlphaFoldDB" id="A0A919JJA0"/>
<gene>
    <name evidence="1" type="ORF">Ani05nite_38440</name>
</gene>
<organism evidence="1 2">
    <name type="scientific">Actinoplanes nipponensis</name>
    <dbReference type="NCBI Taxonomy" id="135950"/>
    <lineage>
        <taxon>Bacteria</taxon>
        <taxon>Bacillati</taxon>
        <taxon>Actinomycetota</taxon>
        <taxon>Actinomycetes</taxon>
        <taxon>Micromonosporales</taxon>
        <taxon>Micromonosporaceae</taxon>
        <taxon>Actinoplanes</taxon>
    </lineage>
</organism>
<proteinExistence type="predicted"/>
<dbReference type="RefSeq" id="WP_203770027.1">
    <property type="nucleotide sequence ID" value="NZ_BAAAYJ010000007.1"/>
</dbReference>
<keyword evidence="2" id="KW-1185">Reference proteome</keyword>
<evidence type="ECO:0008006" key="3">
    <source>
        <dbReference type="Google" id="ProtNLM"/>
    </source>
</evidence>
<protein>
    <recommendedName>
        <fullName evidence="3">SAM-dependent methyltransferase</fullName>
    </recommendedName>
</protein>
<accession>A0A919JJA0</accession>